<dbReference type="Gene3D" id="3.40.50.720">
    <property type="entry name" value="NAD(P)-binding Rossmann-like Domain"/>
    <property type="match status" value="1"/>
</dbReference>
<proteinExistence type="inferred from homology"/>
<evidence type="ECO:0000256" key="2">
    <source>
        <dbReference type="ARBA" id="ARBA00023002"/>
    </source>
</evidence>
<dbReference type="InterPro" id="IPR002347">
    <property type="entry name" value="SDR_fam"/>
</dbReference>
<evidence type="ECO:0000313" key="3">
    <source>
        <dbReference type="EMBL" id="MDM7854998.1"/>
    </source>
</evidence>
<name>A0ABT7SFM8_9CELL</name>
<organism evidence="3 4">
    <name type="scientific">Cellulomonas alba</name>
    <dbReference type="NCBI Taxonomy" id="3053467"/>
    <lineage>
        <taxon>Bacteria</taxon>
        <taxon>Bacillati</taxon>
        <taxon>Actinomycetota</taxon>
        <taxon>Actinomycetes</taxon>
        <taxon>Micrococcales</taxon>
        <taxon>Cellulomonadaceae</taxon>
        <taxon>Cellulomonas</taxon>
    </lineage>
</organism>
<dbReference type="PRINTS" id="PR00081">
    <property type="entry name" value="GDHRDH"/>
</dbReference>
<dbReference type="PANTHER" id="PTHR24321:SF8">
    <property type="entry name" value="ESTRADIOL 17-BETA-DEHYDROGENASE 8-RELATED"/>
    <property type="match status" value="1"/>
</dbReference>
<evidence type="ECO:0000313" key="4">
    <source>
        <dbReference type="Proteomes" id="UP001529338"/>
    </source>
</evidence>
<dbReference type="PANTHER" id="PTHR24321">
    <property type="entry name" value="DEHYDROGENASES, SHORT CHAIN"/>
    <property type="match status" value="1"/>
</dbReference>
<dbReference type="Pfam" id="PF13561">
    <property type="entry name" value="adh_short_C2"/>
    <property type="match status" value="1"/>
</dbReference>
<evidence type="ECO:0000256" key="1">
    <source>
        <dbReference type="ARBA" id="ARBA00006484"/>
    </source>
</evidence>
<dbReference type="SUPFAM" id="SSF51735">
    <property type="entry name" value="NAD(P)-binding Rossmann-fold domains"/>
    <property type="match status" value="1"/>
</dbReference>
<gene>
    <name evidence="3" type="ORF">QRT04_08645</name>
</gene>
<protein>
    <submittedName>
        <fullName evidence="3">SDR family NAD(P)-dependent oxidoreductase</fullName>
    </submittedName>
</protein>
<accession>A0ABT7SFM8</accession>
<dbReference type="PRINTS" id="PR00080">
    <property type="entry name" value="SDRFAMILY"/>
</dbReference>
<dbReference type="RefSeq" id="WP_289454813.1">
    <property type="nucleotide sequence ID" value="NZ_JAUCGQ010000001.1"/>
</dbReference>
<dbReference type="Proteomes" id="UP001529338">
    <property type="component" value="Unassembled WGS sequence"/>
</dbReference>
<keyword evidence="4" id="KW-1185">Reference proteome</keyword>
<comment type="caution">
    <text evidence="3">The sequence shown here is derived from an EMBL/GenBank/DDBJ whole genome shotgun (WGS) entry which is preliminary data.</text>
</comment>
<sequence>MTTNESTPAARPLAGAHALLVGANGLIGNAVARLLVEAGARTTIAARDADALDALRTALLGGRPGAEVTVHAVDVRDDAAVADLVLDASGPDGLDVAVNNVGLSHRPAPLEQLDLAVIDDVLAVSLRGVLVCLRAELGAMADGGSIVNVASSAGLAAAPGMSAYVAAKHGVVGLTRTSAVDHAARGVRVNAVAPGPIESGPIMRLGAEERDHVGQHVPLRRMGSANEVAQAVVWLASPAASYITGTVLAVDGGKRAGGA</sequence>
<dbReference type="EMBL" id="JAUCGQ010000001">
    <property type="protein sequence ID" value="MDM7854998.1"/>
    <property type="molecule type" value="Genomic_DNA"/>
</dbReference>
<dbReference type="InterPro" id="IPR036291">
    <property type="entry name" value="NAD(P)-bd_dom_sf"/>
</dbReference>
<comment type="similarity">
    <text evidence="1">Belongs to the short-chain dehydrogenases/reductases (SDR) family.</text>
</comment>
<reference evidence="3 4" key="1">
    <citation type="submission" date="2023-06" db="EMBL/GenBank/DDBJ databases">
        <title>Cellulomonas sp. MW4 Whole genome sequence.</title>
        <authorList>
            <person name="Park S."/>
        </authorList>
    </citation>
    <scope>NUCLEOTIDE SEQUENCE [LARGE SCALE GENOMIC DNA]</scope>
    <source>
        <strain evidence="3 4">MW4</strain>
    </source>
</reference>
<keyword evidence="2" id="KW-0560">Oxidoreductase</keyword>